<protein>
    <submittedName>
        <fullName evidence="2">Uncharacterized protein</fullName>
    </submittedName>
</protein>
<reference evidence="2 3" key="1">
    <citation type="journal article" date="2021" name="BMC Genomics">
        <title>Datura genome reveals duplications of psychoactive alkaloid biosynthetic genes and high mutation rate following tissue culture.</title>
        <authorList>
            <person name="Rajewski A."/>
            <person name="Carter-House D."/>
            <person name="Stajich J."/>
            <person name="Litt A."/>
        </authorList>
    </citation>
    <scope>NUCLEOTIDE SEQUENCE [LARGE SCALE GENOMIC DNA]</scope>
    <source>
        <strain evidence="2">AR-01</strain>
    </source>
</reference>
<evidence type="ECO:0000256" key="1">
    <source>
        <dbReference type="SAM" id="MobiDB-lite"/>
    </source>
</evidence>
<keyword evidence="3" id="KW-1185">Reference proteome</keyword>
<evidence type="ECO:0000313" key="3">
    <source>
        <dbReference type="Proteomes" id="UP000823775"/>
    </source>
</evidence>
<accession>A0ABS8RLN0</accession>
<dbReference type="Proteomes" id="UP000823775">
    <property type="component" value="Unassembled WGS sequence"/>
</dbReference>
<dbReference type="EMBL" id="JACEIK010000040">
    <property type="protein sequence ID" value="MCD7447532.1"/>
    <property type="molecule type" value="Genomic_DNA"/>
</dbReference>
<feature type="non-terminal residue" evidence="2">
    <location>
        <position position="1"/>
    </location>
</feature>
<organism evidence="2 3">
    <name type="scientific">Datura stramonium</name>
    <name type="common">Jimsonweed</name>
    <name type="synonym">Common thornapple</name>
    <dbReference type="NCBI Taxonomy" id="4076"/>
    <lineage>
        <taxon>Eukaryota</taxon>
        <taxon>Viridiplantae</taxon>
        <taxon>Streptophyta</taxon>
        <taxon>Embryophyta</taxon>
        <taxon>Tracheophyta</taxon>
        <taxon>Spermatophyta</taxon>
        <taxon>Magnoliopsida</taxon>
        <taxon>eudicotyledons</taxon>
        <taxon>Gunneridae</taxon>
        <taxon>Pentapetalae</taxon>
        <taxon>asterids</taxon>
        <taxon>lamiids</taxon>
        <taxon>Solanales</taxon>
        <taxon>Solanaceae</taxon>
        <taxon>Solanoideae</taxon>
        <taxon>Datureae</taxon>
        <taxon>Datura</taxon>
    </lineage>
</organism>
<gene>
    <name evidence="2" type="ORF">HAX54_031561</name>
</gene>
<comment type="caution">
    <text evidence="2">The sequence shown here is derived from an EMBL/GenBank/DDBJ whole genome shotgun (WGS) entry which is preliminary data.</text>
</comment>
<name>A0ABS8RLN0_DATST</name>
<feature type="compositionally biased region" description="Basic and acidic residues" evidence="1">
    <location>
        <begin position="71"/>
        <end position="88"/>
    </location>
</feature>
<sequence length="88" mass="9515">ESPDRLRKIRGKAQLGQSFGVRPNGWTMNLSDISGMHAVISSGSGAQDGTKKSPGQIEKKQQSPPSALRKGKAETDSGIRKTEMDYEL</sequence>
<proteinExistence type="predicted"/>
<feature type="region of interest" description="Disordered" evidence="1">
    <location>
        <begin position="39"/>
        <end position="88"/>
    </location>
</feature>
<evidence type="ECO:0000313" key="2">
    <source>
        <dbReference type="EMBL" id="MCD7447532.1"/>
    </source>
</evidence>